<keyword evidence="2" id="KW-1185">Reference proteome</keyword>
<accession>A0A4Z2FVZ9</accession>
<dbReference type="Proteomes" id="UP000314294">
    <property type="component" value="Unassembled WGS sequence"/>
</dbReference>
<gene>
    <name evidence="1" type="ORF">EYF80_044647</name>
</gene>
<proteinExistence type="predicted"/>
<dbReference type="AlphaFoldDB" id="A0A4Z2FVZ9"/>
<evidence type="ECO:0000313" key="2">
    <source>
        <dbReference type="Proteomes" id="UP000314294"/>
    </source>
</evidence>
<name>A0A4Z2FVZ9_9TELE</name>
<protein>
    <submittedName>
        <fullName evidence="1">Uncharacterized protein</fullName>
    </submittedName>
</protein>
<dbReference type="EMBL" id="SRLO01000864">
    <property type="protein sequence ID" value="TNN45151.1"/>
    <property type="molecule type" value="Genomic_DNA"/>
</dbReference>
<comment type="caution">
    <text evidence="1">The sequence shown here is derived from an EMBL/GenBank/DDBJ whole genome shotgun (WGS) entry which is preliminary data.</text>
</comment>
<sequence length="106" mass="11768">MVRLGMEDRILMVAEDQRSPMRGSPSVSSSSHSTSLRLCLLSFSLRPGLDRPEMYIQAPRPPLQLPQLEGVGRSSALTLLRDQLAERVVDDVLVYWTPDAGTEGQM</sequence>
<evidence type="ECO:0000313" key="1">
    <source>
        <dbReference type="EMBL" id="TNN45151.1"/>
    </source>
</evidence>
<reference evidence="1 2" key="1">
    <citation type="submission" date="2019-03" db="EMBL/GenBank/DDBJ databases">
        <title>First draft genome of Liparis tanakae, snailfish: a comprehensive survey of snailfish specific genes.</title>
        <authorList>
            <person name="Kim W."/>
            <person name="Song I."/>
            <person name="Jeong J.-H."/>
            <person name="Kim D."/>
            <person name="Kim S."/>
            <person name="Ryu S."/>
            <person name="Song J.Y."/>
            <person name="Lee S.K."/>
        </authorList>
    </citation>
    <scope>NUCLEOTIDE SEQUENCE [LARGE SCALE GENOMIC DNA]</scope>
    <source>
        <tissue evidence="1">Muscle</tissue>
    </source>
</reference>
<organism evidence="1 2">
    <name type="scientific">Liparis tanakae</name>
    <name type="common">Tanaka's snailfish</name>
    <dbReference type="NCBI Taxonomy" id="230148"/>
    <lineage>
        <taxon>Eukaryota</taxon>
        <taxon>Metazoa</taxon>
        <taxon>Chordata</taxon>
        <taxon>Craniata</taxon>
        <taxon>Vertebrata</taxon>
        <taxon>Euteleostomi</taxon>
        <taxon>Actinopterygii</taxon>
        <taxon>Neopterygii</taxon>
        <taxon>Teleostei</taxon>
        <taxon>Neoteleostei</taxon>
        <taxon>Acanthomorphata</taxon>
        <taxon>Eupercaria</taxon>
        <taxon>Perciformes</taxon>
        <taxon>Cottioidei</taxon>
        <taxon>Cottales</taxon>
        <taxon>Liparidae</taxon>
        <taxon>Liparis</taxon>
    </lineage>
</organism>